<dbReference type="Proteomes" id="UP000189055">
    <property type="component" value="Chromosome"/>
</dbReference>
<dbReference type="AlphaFoldDB" id="A0A1U9LBM3"/>
<protein>
    <submittedName>
        <fullName evidence="1">Uncharacterized protein</fullName>
    </submittedName>
</protein>
<sequence length="460" mass="53140">MARKKSIGPVYKRITLPSRVPFLRLNLKLQATLLATERRRRLDLFEKQKLSADKCYFNHEAQYKRSYDYINLHLMHEACSQRHYRSALRRSGQCFLDFIDAFDFETSKDLEQQLDQEWPTCLLPNQVTQEKLDAIFRYRNERRFWASQIRAVRLERKLSHPDPAYAFRDYVAMRASLIEDGRAIIGLAMQIALRQSLHHTDIPLSWERLAHVFGYAAGEISRGRDPAEYLMDASAPLLWKRRFTIPRTPSEKQLTYSTGRTQFMALKEYFLPVAPLLGAMSVISSHPYSPKNPLDSRWPSYQSGPEGLLRGYRAGVSFMDDPDDELLTKATIIYALRFQQLLTRKAMHERSKPLLSPQQIVTLESDLYPAEIEDTHRIVSRAGGQVFLQEPLLGKDYKAQGLYAQELLNQEASKIPASSLEQRSLEETVQTSYPAMILPALPRAIVDALRSYKDVNQKPR</sequence>
<gene>
    <name evidence="1" type="ORF">A0U91_01100</name>
</gene>
<dbReference type="RefSeq" id="WP_077929798.1">
    <property type="nucleotide sequence ID" value="NZ_CP014687.1"/>
</dbReference>
<dbReference type="KEGG" id="aper:A0U91_01100"/>
<organism evidence="1 2">
    <name type="scientific">Acetobacter persici</name>
    <dbReference type="NCBI Taxonomy" id="1076596"/>
    <lineage>
        <taxon>Bacteria</taxon>
        <taxon>Pseudomonadati</taxon>
        <taxon>Pseudomonadota</taxon>
        <taxon>Alphaproteobacteria</taxon>
        <taxon>Acetobacterales</taxon>
        <taxon>Acetobacteraceae</taxon>
        <taxon>Acetobacter</taxon>
    </lineage>
</organism>
<accession>A0A1U9LBM3</accession>
<name>A0A1U9LBM3_9PROT</name>
<reference evidence="1 2" key="1">
    <citation type="submission" date="2016-03" db="EMBL/GenBank/DDBJ databases">
        <title>Acetic acid bacteria sequencing.</title>
        <authorList>
            <person name="Brandt J."/>
            <person name="Jakob F."/>
            <person name="Vogel R.F."/>
        </authorList>
    </citation>
    <scope>NUCLEOTIDE SEQUENCE [LARGE SCALE GENOMIC DNA]</scope>
    <source>
        <strain evidence="1 2">TMW2.1084</strain>
    </source>
</reference>
<dbReference type="EMBL" id="CP014687">
    <property type="protein sequence ID" value="AQT03856.1"/>
    <property type="molecule type" value="Genomic_DNA"/>
</dbReference>
<evidence type="ECO:0000313" key="2">
    <source>
        <dbReference type="Proteomes" id="UP000189055"/>
    </source>
</evidence>
<proteinExistence type="predicted"/>
<evidence type="ECO:0000313" key="1">
    <source>
        <dbReference type="EMBL" id="AQT03856.1"/>
    </source>
</evidence>